<dbReference type="InterPro" id="IPR002645">
    <property type="entry name" value="STAS_dom"/>
</dbReference>
<evidence type="ECO:0000259" key="1">
    <source>
        <dbReference type="PROSITE" id="PS50801"/>
    </source>
</evidence>
<name>A0ABY4QMU7_9MYCO</name>
<dbReference type="RefSeq" id="WP_249763101.1">
    <property type="nucleotide sequence ID" value="NZ_CP097320.1"/>
</dbReference>
<organism evidence="2 3">
    <name type="scientific">Candidatus Mycobacterium methanotrophicum</name>
    <dbReference type="NCBI Taxonomy" id="2943498"/>
    <lineage>
        <taxon>Bacteria</taxon>
        <taxon>Bacillati</taxon>
        <taxon>Actinomycetota</taxon>
        <taxon>Actinomycetes</taxon>
        <taxon>Mycobacteriales</taxon>
        <taxon>Mycobacteriaceae</taxon>
        <taxon>Mycobacterium</taxon>
    </lineage>
</organism>
<gene>
    <name evidence="2" type="ORF">M5I08_03535</name>
</gene>
<dbReference type="SUPFAM" id="SSF52091">
    <property type="entry name" value="SpoIIaa-like"/>
    <property type="match status" value="1"/>
</dbReference>
<dbReference type="Gene3D" id="3.30.750.24">
    <property type="entry name" value="STAS domain"/>
    <property type="match status" value="1"/>
</dbReference>
<accession>A0ABY4QMU7</accession>
<dbReference type="CDD" id="cd07043">
    <property type="entry name" value="STAS_anti-anti-sigma_factors"/>
    <property type="match status" value="1"/>
</dbReference>
<sequence length="133" mass="14159">MISADQVARQKRRRRQTTVVTITGEIDAANSDRVRESAIRMVPVANASMILDLSGVDFFAAQAISILIAVDGACRGAEVPWTLVPSRIVTRVLRLTGCGICLPTASSAPEALRQLTAAAPADRRCALSGAAWR</sequence>
<dbReference type="EMBL" id="CP097320">
    <property type="protein sequence ID" value="UQX11572.1"/>
    <property type="molecule type" value="Genomic_DNA"/>
</dbReference>
<keyword evidence="3" id="KW-1185">Reference proteome</keyword>
<evidence type="ECO:0000313" key="2">
    <source>
        <dbReference type="EMBL" id="UQX11572.1"/>
    </source>
</evidence>
<dbReference type="InterPro" id="IPR036513">
    <property type="entry name" value="STAS_dom_sf"/>
</dbReference>
<dbReference type="PROSITE" id="PS50801">
    <property type="entry name" value="STAS"/>
    <property type="match status" value="1"/>
</dbReference>
<evidence type="ECO:0000313" key="3">
    <source>
        <dbReference type="Proteomes" id="UP001056610"/>
    </source>
</evidence>
<proteinExistence type="predicted"/>
<reference evidence="2" key="1">
    <citation type="submission" date="2022-05" db="EMBL/GenBank/DDBJ databases">
        <title>A methanotrophic Mycobacterium dominates a cave microbial ecosystem.</title>
        <authorList>
            <person name="Van Spanning R.J.M."/>
            <person name="Guan Q."/>
            <person name="Melkonian C."/>
            <person name="Gallant J."/>
            <person name="Polerecky L."/>
            <person name="Flot J.-F."/>
            <person name="Brandt B.W."/>
            <person name="Braster M."/>
            <person name="Iturbe Espinoza P."/>
            <person name="Aerts J."/>
            <person name="Meima-Franke M."/>
            <person name="Piersma S.R."/>
            <person name="Bunduc C."/>
            <person name="Ummels R."/>
            <person name="Pain A."/>
            <person name="Fleming E.J."/>
            <person name="van der Wel N."/>
            <person name="Gherman V.D."/>
            <person name="Sarbu S.M."/>
            <person name="Bodelier P.L.E."/>
            <person name="Bitter W."/>
        </authorList>
    </citation>
    <scope>NUCLEOTIDE SEQUENCE</scope>
    <source>
        <strain evidence="2">Sulfur Cave</strain>
    </source>
</reference>
<dbReference type="Proteomes" id="UP001056610">
    <property type="component" value="Chromosome"/>
</dbReference>
<dbReference type="Pfam" id="PF01740">
    <property type="entry name" value="STAS"/>
    <property type="match status" value="1"/>
</dbReference>
<protein>
    <submittedName>
        <fullName evidence="2">STAS domain-containing protein</fullName>
    </submittedName>
</protein>
<feature type="domain" description="STAS" evidence="1">
    <location>
        <begin position="7"/>
        <end position="115"/>
    </location>
</feature>